<dbReference type="AlphaFoldDB" id="A0A074ZBZ3"/>
<dbReference type="STRING" id="6198.A0A074ZBZ3"/>
<dbReference type="CTD" id="20329419"/>
<name>A0A074ZBZ3_OPIVI</name>
<dbReference type="GeneID" id="20329419"/>
<evidence type="ECO:0000313" key="1">
    <source>
        <dbReference type="EMBL" id="KER20715.1"/>
    </source>
</evidence>
<accession>A0A074ZBZ3</accession>
<dbReference type="Proteomes" id="UP000054324">
    <property type="component" value="Unassembled WGS sequence"/>
</dbReference>
<keyword evidence="2" id="KW-1185">Reference proteome</keyword>
<dbReference type="RefSeq" id="XP_009175545.1">
    <property type="nucleotide sequence ID" value="XM_009177281.1"/>
</dbReference>
<feature type="non-terminal residue" evidence="1">
    <location>
        <position position="98"/>
    </location>
</feature>
<dbReference type="OrthoDB" id="6226455at2759"/>
<sequence>MNVRSGKTNLVPSSLKECILWSLYGDRHFIVNLLDDFASASYSVWIGGNDYPVASGKVQSFSVYGLNPCKFHTVTLRTVSASNKTSSEACGCGTTEDE</sequence>
<organism evidence="1 2">
    <name type="scientific">Opisthorchis viverrini</name>
    <name type="common">Southeast Asian liver fluke</name>
    <dbReference type="NCBI Taxonomy" id="6198"/>
    <lineage>
        <taxon>Eukaryota</taxon>
        <taxon>Metazoa</taxon>
        <taxon>Spiralia</taxon>
        <taxon>Lophotrochozoa</taxon>
        <taxon>Platyhelminthes</taxon>
        <taxon>Trematoda</taxon>
        <taxon>Digenea</taxon>
        <taxon>Opisthorchiida</taxon>
        <taxon>Opisthorchiata</taxon>
        <taxon>Opisthorchiidae</taxon>
        <taxon>Opisthorchis</taxon>
    </lineage>
</organism>
<dbReference type="KEGG" id="ovi:T265_15254"/>
<proteinExistence type="predicted"/>
<dbReference type="EMBL" id="KL597028">
    <property type="protein sequence ID" value="KER20715.1"/>
    <property type="molecule type" value="Genomic_DNA"/>
</dbReference>
<reference evidence="1 2" key="1">
    <citation type="submission" date="2013-11" db="EMBL/GenBank/DDBJ databases">
        <title>Opisthorchis viverrini - life in the bile duct.</title>
        <authorList>
            <person name="Young N.D."/>
            <person name="Nagarajan N."/>
            <person name="Lin S.J."/>
            <person name="Korhonen P.K."/>
            <person name="Jex A.R."/>
            <person name="Hall R.S."/>
            <person name="Safavi-Hemami H."/>
            <person name="Kaewkong W."/>
            <person name="Bertrand D."/>
            <person name="Gao S."/>
            <person name="Seet Q."/>
            <person name="Wongkham S."/>
            <person name="Teh B.T."/>
            <person name="Wongkham C."/>
            <person name="Intapan P.M."/>
            <person name="Maleewong W."/>
            <person name="Yang X."/>
            <person name="Hu M."/>
            <person name="Wang Z."/>
            <person name="Hofmann A."/>
            <person name="Sternberg P.W."/>
            <person name="Tan P."/>
            <person name="Wang J."/>
            <person name="Gasser R.B."/>
        </authorList>
    </citation>
    <scope>NUCLEOTIDE SEQUENCE [LARGE SCALE GENOMIC DNA]</scope>
</reference>
<evidence type="ECO:0000313" key="2">
    <source>
        <dbReference type="Proteomes" id="UP000054324"/>
    </source>
</evidence>
<protein>
    <submittedName>
        <fullName evidence="1">Uncharacterized protein</fullName>
    </submittedName>
</protein>
<gene>
    <name evidence="1" type="ORF">T265_15254</name>
</gene>